<feature type="transmembrane region" description="Helical" evidence="2">
    <location>
        <begin position="107"/>
        <end position="124"/>
    </location>
</feature>
<accession>A0AAU7DG31</accession>
<proteinExistence type="predicted"/>
<keyword evidence="2" id="KW-1133">Transmembrane helix</keyword>
<feature type="transmembrane region" description="Helical" evidence="2">
    <location>
        <begin position="144"/>
        <end position="162"/>
    </location>
</feature>
<organism evidence="3">
    <name type="scientific">Telmatobacter sp. DSM 110680</name>
    <dbReference type="NCBI Taxonomy" id="3036704"/>
    <lineage>
        <taxon>Bacteria</taxon>
        <taxon>Pseudomonadati</taxon>
        <taxon>Acidobacteriota</taxon>
        <taxon>Terriglobia</taxon>
        <taxon>Terriglobales</taxon>
        <taxon>Acidobacteriaceae</taxon>
        <taxon>Telmatobacter</taxon>
    </lineage>
</organism>
<feature type="transmembrane region" description="Helical" evidence="2">
    <location>
        <begin position="38"/>
        <end position="60"/>
    </location>
</feature>
<protein>
    <submittedName>
        <fullName evidence="3">Uncharacterized protein</fullName>
    </submittedName>
</protein>
<feature type="transmembrane region" description="Helical" evidence="2">
    <location>
        <begin position="80"/>
        <end position="100"/>
    </location>
</feature>
<feature type="region of interest" description="Disordered" evidence="1">
    <location>
        <begin position="1"/>
        <end position="25"/>
    </location>
</feature>
<keyword evidence="2" id="KW-0812">Transmembrane</keyword>
<name>A0AAU7DG31_9BACT</name>
<reference evidence="3" key="1">
    <citation type="submission" date="2023-03" db="EMBL/GenBank/DDBJ databases">
        <title>Edaphobacter sp.</title>
        <authorList>
            <person name="Huber K.J."/>
            <person name="Papendorf J."/>
            <person name="Pilke C."/>
            <person name="Bunk B."/>
            <person name="Sproeer C."/>
            <person name="Pester M."/>
        </authorList>
    </citation>
    <scope>NUCLEOTIDE SEQUENCE</scope>
    <source>
        <strain evidence="3">DSM 110680</strain>
    </source>
</reference>
<sequence length="176" mass="19794">MPPRDPIRTYVPQEQKKGPSRERGDYVERNPLPAAIRLFIWLLIFRSAANLIFALIVGLAPDSSVAVFVATNFDAWPKQMPAEGVFYVSAFLYGLTAWRWATRDWRARWVVMFLSGATALKMMANFASDHAVGTPTPMTPQQQLSFTLSVGINLLICGYLAFYPGMAQAFKETPWD</sequence>
<keyword evidence="2" id="KW-0472">Membrane</keyword>
<gene>
    <name evidence="3" type="ORF">P8935_18740</name>
</gene>
<dbReference type="RefSeq" id="WP_348261829.1">
    <property type="nucleotide sequence ID" value="NZ_CP121196.1"/>
</dbReference>
<dbReference type="AlphaFoldDB" id="A0AAU7DG31"/>
<feature type="compositionally biased region" description="Basic and acidic residues" evidence="1">
    <location>
        <begin position="14"/>
        <end position="25"/>
    </location>
</feature>
<evidence type="ECO:0000256" key="1">
    <source>
        <dbReference type="SAM" id="MobiDB-lite"/>
    </source>
</evidence>
<evidence type="ECO:0000313" key="3">
    <source>
        <dbReference type="EMBL" id="XBH16600.1"/>
    </source>
</evidence>
<evidence type="ECO:0000256" key="2">
    <source>
        <dbReference type="SAM" id="Phobius"/>
    </source>
</evidence>
<dbReference type="EMBL" id="CP121196">
    <property type="protein sequence ID" value="XBH16600.1"/>
    <property type="molecule type" value="Genomic_DNA"/>
</dbReference>